<organism evidence="4 5">
    <name type="scientific">Aeoliella mucimassa</name>
    <dbReference type="NCBI Taxonomy" id="2527972"/>
    <lineage>
        <taxon>Bacteria</taxon>
        <taxon>Pseudomonadati</taxon>
        <taxon>Planctomycetota</taxon>
        <taxon>Planctomycetia</taxon>
        <taxon>Pirellulales</taxon>
        <taxon>Lacipirellulaceae</taxon>
        <taxon>Aeoliella</taxon>
    </lineage>
</organism>
<evidence type="ECO:0000259" key="3">
    <source>
        <dbReference type="Pfam" id="PF02275"/>
    </source>
</evidence>
<sequence length="353" mass="38012">MCSRVKWTAEGQPVLVGRNMDWTARMGSKLYAMPKGVAREGLVDVNPLQWTSKYGSVVTIVWDCATSDGINEAGLCANLLYLAESNFGQRVTDLPGVSISLWVQYLLDTCATVAEAVAASQACQVQSFELVHQGTKVDAPLHLSLADASGDSAVVEILSGNMVVHHGPQYSVMTNSPIYDEQLVLLKQYEGLGGKKPIPGTMEAEDRFARGAFYLTKLPEDPGSYQAAVAGVLSVIRNMATPLGANDPERPNIAATIWRTFGDCTNKRYYFEFCDMPNVVWVDLDQLNLDADADTQLFDLAADLDAAGEVSAKFEPADPIVFQPAGTAVRCDGHGEVIGGESPLRGLSEATAR</sequence>
<keyword evidence="5" id="KW-1185">Reference proteome</keyword>
<dbReference type="PANTHER" id="PTHR35527:SF2">
    <property type="entry name" value="HYDROLASE"/>
    <property type="match status" value="1"/>
</dbReference>
<dbReference type="Pfam" id="PF02275">
    <property type="entry name" value="CBAH"/>
    <property type="match status" value="1"/>
</dbReference>
<dbReference type="OrthoDB" id="9794717at2"/>
<dbReference type="RefSeq" id="WP_145245769.1">
    <property type="nucleotide sequence ID" value="NZ_CP036278.1"/>
</dbReference>
<dbReference type="KEGG" id="amuc:Pan181_10240"/>
<name>A0A518AJC4_9BACT</name>
<dbReference type="InterPro" id="IPR052193">
    <property type="entry name" value="Peptidase_C59"/>
</dbReference>
<dbReference type="InterPro" id="IPR029132">
    <property type="entry name" value="CBAH/NAAA_C"/>
</dbReference>
<dbReference type="EMBL" id="CP036278">
    <property type="protein sequence ID" value="QDU54841.1"/>
    <property type="molecule type" value="Genomic_DNA"/>
</dbReference>
<feature type="domain" description="Choloylglycine hydrolase/NAAA C-terminal" evidence="3">
    <location>
        <begin position="2"/>
        <end position="292"/>
    </location>
</feature>
<gene>
    <name evidence="4" type="ORF">Pan181_10240</name>
</gene>
<evidence type="ECO:0000313" key="5">
    <source>
        <dbReference type="Proteomes" id="UP000315750"/>
    </source>
</evidence>
<dbReference type="AlphaFoldDB" id="A0A518AJC4"/>
<evidence type="ECO:0000256" key="2">
    <source>
        <dbReference type="ARBA" id="ARBA00022801"/>
    </source>
</evidence>
<dbReference type="CDD" id="cd01902">
    <property type="entry name" value="Ntn_CGH"/>
    <property type="match status" value="1"/>
</dbReference>
<dbReference type="InterPro" id="IPR029055">
    <property type="entry name" value="Ntn_hydrolases_N"/>
</dbReference>
<dbReference type="Proteomes" id="UP000315750">
    <property type="component" value="Chromosome"/>
</dbReference>
<dbReference type="Gene3D" id="3.60.60.10">
    <property type="entry name" value="Penicillin V Acylase, Chain A"/>
    <property type="match status" value="1"/>
</dbReference>
<protein>
    <submittedName>
        <fullName evidence="4">Penicillin acylase</fullName>
        <ecNumber evidence="4">3.5.1.11</ecNumber>
    </submittedName>
</protein>
<reference evidence="4 5" key="1">
    <citation type="submission" date="2019-02" db="EMBL/GenBank/DDBJ databases">
        <title>Deep-cultivation of Planctomycetes and their phenomic and genomic characterization uncovers novel biology.</title>
        <authorList>
            <person name="Wiegand S."/>
            <person name="Jogler M."/>
            <person name="Boedeker C."/>
            <person name="Pinto D."/>
            <person name="Vollmers J."/>
            <person name="Rivas-Marin E."/>
            <person name="Kohn T."/>
            <person name="Peeters S.H."/>
            <person name="Heuer A."/>
            <person name="Rast P."/>
            <person name="Oberbeckmann S."/>
            <person name="Bunk B."/>
            <person name="Jeske O."/>
            <person name="Meyerdierks A."/>
            <person name="Storesund J.E."/>
            <person name="Kallscheuer N."/>
            <person name="Luecker S."/>
            <person name="Lage O.M."/>
            <person name="Pohl T."/>
            <person name="Merkel B.J."/>
            <person name="Hornburger P."/>
            <person name="Mueller R.-W."/>
            <person name="Bruemmer F."/>
            <person name="Labrenz M."/>
            <person name="Spormann A.M."/>
            <person name="Op den Camp H."/>
            <person name="Overmann J."/>
            <person name="Amann R."/>
            <person name="Jetten M.S.M."/>
            <person name="Mascher T."/>
            <person name="Medema M.H."/>
            <person name="Devos D.P."/>
            <person name="Kaster A.-K."/>
            <person name="Ovreas L."/>
            <person name="Rohde M."/>
            <person name="Galperin M.Y."/>
            <person name="Jogler C."/>
        </authorList>
    </citation>
    <scope>NUCLEOTIDE SEQUENCE [LARGE SCALE GENOMIC DNA]</scope>
    <source>
        <strain evidence="4 5">Pan181</strain>
    </source>
</reference>
<evidence type="ECO:0000256" key="1">
    <source>
        <dbReference type="ARBA" id="ARBA00006625"/>
    </source>
</evidence>
<keyword evidence="2 4" id="KW-0378">Hydrolase</keyword>
<accession>A0A518AJC4</accession>
<evidence type="ECO:0000313" key="4">
    <source>
        <dbReference type="EMBL" id="QDU54841.1"/>
    </source>
</evidence>
<dbReference type="PANTHER" id="PTHR35527">
    <property type="entry name" value="CHOLOYLGLYCINE HYDROLASE"/>
    <property type="match status" value="1"/>
</dbReference>
<dbReference type="EC" id="3.5.1.11" evidence="4"/>
<proteinExistence type="inferred from homology"/>
<comment type="similarity">
    <text evidence="1">Belongs to the peptidase C59 family.</text>
</comment>
<dbReference type="SUPFAM" id="SSF56235">
    <property type="entry name" value="N-terminal nucleophile aminohydrolases (Ntn hydrolases)"/>
    <property type="match status" value="1"/>
</dbReference>
<dbReference type="GO" id="GO:0008953">
    <property type="term" value="F:penicillin amidase activity"/>
    <property type="evidence" value="ECO:0007669"/>
    <property type="project" value="UniProtKB-EC"/>
</dbReference>